<evidence type="ECO:0000313" key="7">
    <source>
        <dbReference type="Proteomes" id="UP000054248"/>
    </source>
</evidence>
<evidence type="ECO:0000256" key="3">
    <source>
        <dbReference type="ARBA" id="ARBA00022723"/>
    </source>
</evidence>
<reference evidence="7" key="2">
    <citation type="submission" date="2015-01" db="EMBL/GenBank/DDBJ databases">
        <title>Evolutionary Origins and Diversification of the Mycorrhizal Mutualists.</title>
        <authorList>
            <consortium name="DOE Joint Genome Institute"/>
            <consortium name="Mycorrhizal Genomics Consortium"/>
            <person name="Kohler A."/>
            <person name="Kuo A."/>
            <person name="Nagy L.G."/>
            <person name="Floudas D."/>
            <person name="Copeland A."/>
            <person name="Barry K.W."/>
            <person name="Cichocki N."/>
            <person name="Veneault-Fourrey C."/>
            <person name="LaButti K."/>
            <person name="Lindquist E.A."/>
            <person name="Lipzen A."/>
            <person name="Lundell T."/>
            <person name="Morin E."/>
            <person name="Murat C."/>
            <person name="Riley R."/>
            <person name="Ohm R."/>
            <person name="Sun H."/>
            <person name="Tunlid A."/>
            <person name="Henrissat B."/>
            <person name="Grigoriev I.V."/>
            <person name="Hibbett D.S."/>
            <person name="Martin F."/>
        </authorList>
    </citation>
    <scope>NUCLEOTIDE SEQUENCE [LARGE SCALE GENOMIC DNA]</scope>
    <source>
        <strain evidence="7">MUT 4182</strain>
    </source>
</reference>
<evidence type="ECO:0000313" key="6">
    <source>
        <dbReference type="EMBL" id="KIO18576.1"/>
    </source>
</evidence>
<dbReference type="PANTHER" id="PTHR10357:SF215">
    <property type="entry name" value="ALPHA-AMYLASE 1"/>
    <property type="match status" value="1"/>
</dbReference>
<evidence type="ECO:0000259" key="5">
    <source>
        <dbReference type="Pfam" id="PF00128"/>
    </source>
</evidence>
<comment type="cofactor">
    <cofactor evidence="1">
        <name>Ca(2+)</name>
        <dbReference type="ChEBI" id="CHEBI:29108"/>
    </cofactor>
</comment>
<dbReference type="Proteomes" id="UP000054248">
    <property type="component" value="Unassembled WGS sequence"/>
</dbReference>
<name>A0A0C3Q543_9AGAM</name>
<keyword evidence="3" id="KW-0479">Metal-binding</keyword>
<organism evidence="6 7">
    <name type="scientific">Tulasnella calospora MUT 4182</name>
    <dbReference type="NCBI Taxonomy" id="1051891"/>
    <lineage>
        <taxon>Eukaryota</taxon>
        <taxon>Fungi</taxon>
        <taxon>Dikarya</taxon>
        <taxon>Basidiomycota</taxon>
        <taxon>Agaricomycotina</taxon>
        <taxon>Agaricomycetes</taxon>
        <taxon>Cantharellales</taxon>
        <taxon>Tulasnellaceae</taxon>
        <taxon>Tulasnella</taxon>
    </lineage>
</organism>
<dbReference type="Gene3D" id="3.20.20.80">
    <property type="entry name" value="Glycosidases"/>
    <property type="match status" value="1"/>
</dbReference>
<dbReference type="OrthoDB" id="1740265at2759"/>
<evidence type="ECO:0000256" key="2">
    <source>
        <dbReference type="ARBA" id="ARBA00008061"/>
    </source>
</evidence>
<dbReference type="HOGENOM" id="CLU_2910612_0_0_1"/>
<dbReference type="InterPro" id="IPR017853">
    <property type="entry name" value="GH"/>
</dbReference>
<protein>
    <recommendedName>
        <fullName evidence="5">Glycosyl hydrolase family 13 catalytic domain-containing protein</fullName>
    </recommendedName>
</protein>
<dbReference type="InterPro" id="IPR006047">
    <property type="entry name" value="GH13_cat_dom"/>
</dbReference>
<sequence length="62" mass="6856">MAAQLADWQQRSIYQLVTDRFAKTTNDGGACDSGARQYCGGTWQGVINQLDYIQGMGFDAVY</sequence>
<dbReference type="EMBL" id="KN823276">
    <property type="protein sequence ID" value="KIO18576.1"/>
    <property type="molecule type" value="Genomic_DNA"/>
</dbReference>
<feature type="non-terminal residue" evidence="6">
    <location>
        <position position="62"/>
    </location>
</feature>
<dbReference type="PANTHER" id="PTHR10357">
    <property type="entry name" value="ALPHA-AMYLASE FAMILY MEMBER"/>
    <property type="match status" value="1"/>
</dbReference>
<dbReference type="SUPFAM" id="SSF51445">
    <property type="entry name" value="(Trans)glycosidases"/>
    <property type="match status" value="1"/>
</dbReference>
<accession>A0A0C3Q543</accession>
<dbReference type="Pfam" id="PF00128">
    <property type="entry name" value="Alpha-amylase"/>
    <property type="match status" value="1"/>
</dbReference>
<evidence type="ECO:0000256" key="4">
    <source>
        <dbReference type="ARBA" id="ARBA00022729"/>
    </source>
</evidence>
<keyword evidence="4" id="KW-0732">Signal</keyword>
<reference evidence="6 7" key="1">
    <citation type="submission" date="2014-04" db="EMBL/GenBank/DDBJ databases">
        <authorList>
            <consortium name="DOE Joint Genome Institute"/>
            <person name="Kuo A."/>
            <person name="Girlanda M."/>
            <person name="Perotto S."/>
            <person name="Kohler A."/>
            <person name="Nagy L.G."/>
            <person name="Floudas D."/>
            <person name="Copeland A."/>
            <person name="Barry K.W."/>
            <person name="Cichocki N."/>
            <person name="Veneault-Fourrey C."/>
            <person name="LaButti K."/>
            <person name="Lindquist E.A."/>
            <person name="Lipzen A."/>
            <person name="Lundell T."/>
            <person name="Morin E."/>
            <person name="Murat C."/>
            <person name="Sun H."/>
            <person name="Tunlid A."/>
            <person name="Henrissat B."/>
            <person name="Grigoriev I.V."/>
            <person name="Hibbett D.S."/>
            <person name="Martin F."/>
            <person name="Nordberg H.P."/>
            <person name="Cantor M.N."/>
            <person name="Hua S.X."/>
        </authorList>
    </citation>
    <scope>NUCLEOTIDE SEQUENCE [LARGE SCALE GENOMIC DNA]</scope>
    <source>
        <strain evidence="6 7">MUT 4182</strain>
    </source>
</reference>
<feature type="domain" description="Glycosyl hydrolase family 13 catalytic" evidence="5">
    <location>
        <begin position="15"/>
        <end position="62"/>
    </location>
</feature>
<dbReference type="AlphaFoldDB" id="A0A0C3Q543"/>
<dbReference type="STRING" id="1051891.A0A0C3Q543"/>
<proteinExistence type="inferred from homology"/>
<dbReference type="GO" id="GO:0005975">
    <property type="term" value="P:carbohydrate metabolic process"/>
    <property type="evidence" value="ECO:0007669"/>
    <property type="project" value="InterPro"/>
</dbReference>
<keyword evidence="7" id="KW-1185">Reference proteome</keyword>
<dbReference type="GO" id="GO:0046872">
    <property type="term" value="F:metal ion binding"/>
    <property type="evidence" value="ECO:0007669"/>
    <property type="project" value="UniProtKB-KW"/>
</dbReference>
<gene>
    <name evidence="6" type="ORF">M407DRAFT_31769</name>
</gene>
<comment type="similarity">
    <text evidence="2">Belongs to the glycosyl hydrolase 13 family.</text>
</comment>
<evidence type="ECO:0000256" key="1">
    <source>
        <dbReference type="ARBA" id="ARBA00001913"/>
    </source>
</evidence>